<dbReference type="PANTHER" id="PTHR38038">
    <property type="entry name" value="PENICILLIN-BINDING PROTEIN ACTIVATOR LPOA"/>
    <property type="match status" value="1"/>
</dbReference>
<feature type="chain" id="PRO_5046590549" evidence="2">
    <location>
        <begin position="22"/>
        <end position="606"/>
    </location>
</feature>
<accession>A0ABU5GN01</accession>
<keyword evidence="2" id="KW-0732">Signal</keyword>
<sequence length="606" mass="67393">MKTPLRLLSVICFSAFLAACASSPSNSLGQLPPTQYTDLDTLLLQASKRDDSRGIGLYLAAADLAWQQRLVARARKILDGIDLNQATPAQLIFAKTLEAEIAVALKQPKSALKALNHPSFQYLQKMPNNQQIRTGLVRAQAFEESSQFAAAVRERIKIAPILTESAAFDNHQATWRLVNTLSITQLQLELESTDDPIFHGWLTLAHVTKSTHSLQQQQSDLLQWVLQNPKHPAGQKLPEALQQLQQLQIQTINSIALLLPSNDPNQNVVNALRNGFFAAHYIAKENGEPTPNIRLYDSNSFTSLDAFYQQAQSDGIELVVGPWEKDLVRQLASRPTLAIATLALNYADRGQIPPQQLFQYGLAAEDEARAAANRAWADGLRRTAIMVPASAWGERIQAEFAAHWKSLGGQVVGTTRFSRPTELPAQIAELLELRASEQRTKQLEATLEMKVAAQPARRQDIEFIFLAASPEQARHIKPALAFQYAGDIPIYATSAVHSGANEIYPELNGLQFSEMPWFIEPNHPTRQHITQLWSNAQGGLGRFYAMGADAYRITSQLQQLSTLPSNSSTGLTGILQLDQQRRIHRNLYWVEFNNGQLTPLKDARIE</sequence>
<dbReference type="CDD" id="cd06339">
    <property type="entry name" value="PBP1_YraM_LppC_lipoprotein-like"/>
    <property type="match status" value="1"/>
</dbReference>
<dbReference type="InterPro" id="IPR028082">
    <property type="entry name" value="Peripla_BP_I"/>
</dbReference>
<proteinExistence type="predicted"/>
<name>A0ABU5GN01_9GAMM</name>
<keyword evidence="1" id="KW-0472">Membrane</keyword>
<organism evidence="3 4">
    <name type="scientific">Denitrificimonas halotolerans</name>
    <dbReference type="NCBI Taxonomy" id="3098930"/>
    <lineage>
        <taxon>Bacteria</taxon>
        <taxon>Pseudomonadati</taxon>
        <taxon>Pseudomonadota</taxon>
        <taxon>Gammaproteobacteria</taxon>
        <taxon>Pseudomonadales</taxon>
        <taxon>Pseudomonadaceae</taxon>
        <taxon>Denitrificimonas</taxon>
    </lineage>
</organism>
<dbReference type="PANTHER" id="PTHR38038:SF1">
    <property type="entry name" value="PENICILLIN-BINDING PROTEIN ACTIVATOR LPOA"/>
    <property type="match status" value="1"/>
</dbReference>
<dbReference type="RefSeq" id="WP_321552378.1">
    <property type="nucleotide sequence ID" value="NZ_JAXIVU010000001.1"/>
</dbReference>
<gene>
    <name evidence="3" type="ORF">TOI97_01660</name>
</gene>
<keyword evidence="4" id="KW-1185">Reference proteome</keyword>
<comment type="caution">
    <text evidence="3">The sequence shown here is derived from an EMBL/GenBank/DDBJ whole genome shotgun (WGS) entry which is preliminary data.</text>
</comment>
<reference evidence="3 4" key="1">
    <citation type="submission" date="2023-12" db="EMBL/GenBank/DDBJ databases">
        <title>Denitrificimonas halotolerans sp. nov.,a novel species isolated from landfill leachate.</title>
        <authorList>
            <person name="Wang S."/>
        </authorList>
    </citation>
    <scope>NUCLEOTIDE SEQUENCE [LARGE SCALE GENOMIC DNA]</scope>
    <source>
        <strain evidence="3 4">JX-1</strain>
    </source>
</reference>
<evidence type="ECO:0000313" key="3">
    <source>
        <dbReference type="EMBL" id="MDY7218291.1"/>
    </source>
</evidence>
<dbReference type="Pfam" id="PF04348">
    <property type="entry name" value="LppC"/>
    <property type="match status" value="1"/>
</dbReference>
<protein>
    <submittedName>
        <fullName evidence="3">Penicillin-binding protein activator</fullName>
    </submittedName>
</protein>
<feature type="signal peptide" evidence="2">
    <location>
        <begin position="1"/>
        <end position="21"/>
    </location>
</feature>
<dbReference type="InterPro" id="IPR007443">
    <property type="entry name" value="LpoA"/>
</dbReference>
<dbReference type="Gene3D" id="3.40.50.2300">
    <property type="match status" value="2"/>
</dbReference>
<dbReference type="PROSITE" id="PS51257">
    <property type="entry name" value="PROKAR_LIPOPROTEIN"/>
    <property type="match status" value="1"/>
</dbReference>
<evidence type="ECO:0000313" key="4">
    <source>
        <dbReference type="Proteomes" id="UP001294570"/>
    </source>
</evidence>
<evidence type="ECO:0000256" key="1">
    <source>
        <dbReference type="ARBA" id="ARBA00023136"/>
    </source>
</evidence>
<dbReference type="EMBL" id="JAXIVU010000001">
    <property type="protein sequence ID" value="MDY7218291.1"/>
    <property type="molecule type" value="Genomic_DNA"/>
</dbReference>
<dbReference type="Gene3D" id="1.25.40.650">
    <property type="match status" value="1"/>
</dbReference>
<evidence type="ECO:0000256" key="2">
    <source>
        <dbReference type="SAM" id="SignalP"/>
    </source>
</evidence>
<dbReference type="SUPFAM" id="SSF53822">
    <property type="entry name" value="Periplasmic binding protein-like I"/>
    <property type="match status" value="1"/>
</dbReference>
<dbReference type="Proteomes" id="UP001294570">
    <property type="component" value="Unassembled WGS sequence"/>
</dbReference>